<name>A0A835F0Y0_9POAL</name>
<gene>
    <name evidence="2" type="ORF">HU200_019904</name>
</gene>
<feature type="chain" id="PRO_5032364355" evidence="1">
    <location>
        <begin position="26"/>
        <end position="96"/>
    </location>
</feature>
<dbReference type="Proteomes" id="UP000636709">
    <property type="component" value="Unassembled WGS sequence"/>
</dbReference>
<reference evidence="2" key="1">
    <citation type="submission" date="2020-07" db="EMBL/GenBank/DDBJ databases">
        <title>Genome sequence and genetic diversity analysis of an under-domesticated orphan crop, white fonio (Digitaria exilis).</title>
        <authorList>
            <person name="Bennetzen J.L."/>
            <person name="Chen S."/>
            <person name="Ma X."/>
            <person name="Wang X."/>
            <person name="Yssel A.E.J."/>
            <person name="Chaluvadi S.R."/>
            <person name="Johnson M."/>
            <person name="Gangashetty P."/>
            <person name="Hamidou F."/>
            <person name="Sanogo M.D."/>
            <person name="Zwaenepoel A."/>
            <person name="Wallace J."/>
            <person name="Van De Peer Y."/>
            <person name="Van Deynze A."/>
        </authorList>
    </citation>
    <scope>NUCLEOTIDE SEQUENCE</scope>
    <source>
        <tissue evidence="2">Leaves</tissue>
    </source>
</reference>
<sequence length="96" mass="9513">MAASSSSSAVVAAAAAWLVMLPATATNCGDCASQCTASCKDQASLTCGVARPSATPCSIACQDNSACRTSCDKAADGAYASCRWTPCTITCAITCT</sequence>
<protein>
    <submittedName>
        <fullName evidence="2">Uncharacterized protein</fullName>
    </submittedName>
</protein>
<evidence type="ECO:0000313" key="3">
    <source>
        <dbReference type="Proteomes" id="UP000636709"/>
    </source>
</evidence>
<keyword evidence="1" id="KW-0732">Signal</keyword>
<keyword evidence="3" id="KW-1185">Reference proteome</keyword>
<organism evidence="2 3">
    <name type="scientific">Digitaria exilis</name>
    <dbReference type="NCBI Taxonomy" id="1010633"/>
    <lineage>
        <taxon>Eukaryota</taxon>
        <taxon>Viridiplantae</taxon>
        <taxon>Streptophyta</taxon>
        <taxon>Embryophyta</taxon>
        <taxon>Tracheophyta</taxon>
        <taxon>Spermatophyta</taxon>
        <taxon>Magnoliopsida</taxon>
        <taxon>Liliopsida</taxon>
        <taxon>Poales</taxon>
        <taxon>Poaceae</taxon>
        <taxon>PACMAD clade</taxon>
        <taxon>Panicoideae</taxon>
        <taxon>Panicodae</taxon>
        <taxon>Paniceae</taxon>
        <taxon>Anthephorinae</taxon>
        <taxon>Digitaria</taxon>
    </lineage>
</organism>
<feature type="signal peptide" evidence="1">
    <location>
        <begin position="1"/>
        <end position="25"/>
    </location>
</feature>
<proteinExistence type="predicted"/>
<evidence type="ECO:0000313" key="2">
    <source>
        <dbReference type="EMBL" id="KAF8725387.1"/>
    </source>
</evidence>
<dbReference type="EMBL" id="JACEFO010001653">
    <property type="protein sequence ID" value="KAF8725387.1"/>
    <property type="molecule type" value="Genomic_DNA"/>
</dbReference>
<evidence type="ECO:0000256" key="1">
    <source>
        <dbReference type="SAM" id="SignalP"/>
    </source>
</evidence>
<dbReference type="AlphaFoldDB" id="A0A835F0Y0"/>
<comment type="caution">
    <text evidence="2">The sequence shown here is derived from an EMBL/GenBank/DDBJ whole genome shotgun (WGS) entry which is preliminary data.</text>
</comment>
<accession>A0A835F0Y0</accession>